<evidence type="ECO:0000313" key="4">
    <source>
        <dbReference type="Proteomes" id="UP001254165"/>
    </source>
</evidence>
<organism evidence="3 4">
    <name type="scientific">Thermanaerothrix solaris</name>
    <dbReference type="NCBI Taxonomy" id="3058434"/>
    <lineage>
        <taxon>Bacteria</taxon>
        <taxon>Bacillati</taxon>
        <taxon>Chloroflexota</taxon>
        <taxon>Anaerolineae</taxon>
        <taxon>Anaerolineales</taxon>
        <taxon>Anaerolineaceae</taxon>
        <taxon>Thermanaerothrix</taxon>
    </lineage>
</organism>
<dbReference type="InterPro" id="IPR036515">
    <property type="entry name" value="Transposase_17_sf"/>
</dbReference>
<evidence type="ECO:0000313" key="3">
    <source>
        <dbReference type="EMBL" id="MDT8897806.1"/>
    </source>
</evidence>
<reference evidence="3 4" key="1">
    <citation type="submission" date="2023-07" db="EMBL/GenBank/DDBJ databases">
        <title>Novel species of Thermanaerothrix with wide hydrolytic capabilities.</title>
        <authorList>
            <person name="Zayulina K.S."/>
            <person name="Podosokorskaya O.A."/>
            <person name="Elcheninov A.G."/>
        </authorList>
    </citation>
    <scope>NUCLEOTIDE SEQUENCE [LARGE SCALE GENOMIC DNA]</scope>
    <source>
        <strain evidence="3 4">4228-RoL</strain>
    </source>
</reference>
<dbReference type="CDD" id="cd00156">
    <property type="entry name" value="REC"/>
    <property type="match status" value="1"/>
</dbReference>
<feature type="domain" description="Response regulatory" evidence="2">
    <location>
        <begin position="7"/>
        <end position="121"/>
    </location>
</feature>
<dbReference type="Proteomes" id="UP001254165">
    <property type="component" value="Unassembled WGS sequence"/>
</dbReference>
<evidence type="ECO:0000256" key="1">
    <source>
        <dbReference type="PROSITE-ProRule" id="PRU00169"/>
    </source>
</evidence>
<sequence>MLADVKKVLVYSPQLEFSEYLRLSLEETGLYQVTLCDSASELAALIAQPVFDILVVDFPGGDTSLGETLEQFTRNLPDVPLLLFPPENNPHHREINAISAWAYLSKPFYLPNLLLVMETLSRGEKIFSPSPQMPKALEVLQQQLQSFVDQEDALAAWILSAGHPLAEAKHLESDLSQDVLAWAEQRWQRLLNNGEWLHYKKSTSPGGVVLLYATPITSQTLLLVAYPTILPLAQARAKGCSLATALKASPWLTSELVLAEIQSPSAEILPVEDITSLHDLHASDDDALVNILDEEAWSTLEEEEEESPPPDFSLLEQWLREAPPPNPSHAVPEERTNIQPDWLPETAIVPETSLSTTAPFDSDSEAEATWEFEAGEVEFEATEEDHTGNFEPPADFLEALAVATESLSSAPPDTMPPPIGDEIGTSTLALTVEDTQPLSLPSSVPSLEAKDLLLTYTAVLITSSPNALQNPRATTELSRWMPRWCQRLGWALKRLVITPNYLLWTVTVPSSMPPSRMVEAVRHHSAWRLFHHVGEAIAEQEPESFWAPTHLALAGESPPSNGEIDALISLNRSNPRG</sequence>
<keyword evidence="4" id="KW-1185">Reference proteome</keyword>
<evidence type="ECO:0000259" key="2">
    <source>
        <dbReference type="PROSITE" id="PS50110"/>
    </source>
</evidence>
<dbReference type="SUPFAM" id="SSF143422">
    <property type="entry name" value="Transposase IS200-like"/>
    <property type="match status" value="1"/>
</dbReference>
<keyword evidence="1" id="KW-0597">Phosphoprotein</keyword>
<feature type="modified residue" description="4-aspartylphosphate" evidence="1">
    <location>
        <position position="57"/>
    </location>
</feature>
<dbReference type="SUPFAM" id="SSF52172">
    <property type="entry name" value="CheY-like"/>
    <property type="match status" value="1"/>
</dbReference>
<proteinExistence type="predicted"/>
<dbReference type="Gene3D" id="3.30.70.1290">
    <property type="entry name" value="Transposase IS200-like"/>
    <property type="match status" value="1"/>
</dbReference>
<dbReference type="InterPro" id="IPR001789">
    <property type="entry name" value="Sig_transdc_resp-reg_receiver"/>
</dbReference>
<dbReference type="Gene3D" id="3.40.50.2300">
    <property type="match status" value="1"/>
</dbReference>
<dbReference type="RefSeq" id="WP_315624461.1">
    <property type="nucleotide sequence ID" value="NZ_JAUHMF010000001.1"/>
</dbReference>
<accession>A0ABU3NLU7</accession>
<protein>
    <submittedName>
        <fullName evidence="3">Response regulator</fullName>
    </submittedName>
</protein>
<name>A0ABU3NLU7_9CHLR</name>
<dbReference type="PROSITE" id="PS50110">
    <property type="entry name" value="RESPONSE_REGULATORY"/>
    <property type="match status" value="1"/>
</dbReference>
<comment type="caution">
    <text evidence="3">The sequence shown here is derived from an EMBL/GenBank/DDBJ whole genome shotgun (WGS) entry which is preliminary data.</text>
</comment>
<dbReference type="EMBL" id="JAUHMF010000001">
    <property type="protein sequence ID" value="MDT8897806.1"/>
    <property type="molecule type" value="Genomic_DNA"/>
</dbReference>
<gene>
    <name evidence="3" type="ORF">QYE77_05960</name>
</gene>
<dbReference type="InterPro" id="IPR011006">
    <property type="entry name" value="CheY-like_superfamily"/>
</dbReference>